<evidence type="ECO:0000313" key="2">
    <source>
        <dbReference type="Proteomes" id="UP000434582"/>
    </source>
</evidence>
<sequence length="226" mass="24935">MPTTAELIKEIDGYLLSSSPPHSYTSTSAAYDVYEGYVWTIVLSAAEYNGATVLFEDTNNNAASSIILRTNPGSIYSNVRNYTHAVLRFPGSTPELEAHLGIYVSGKSGIPHECDIAVIDRDEAIACRQAEVHPRARKLLMSVECKLFSSNLGVSVGRGFLGLTRDIISENRFFVSNSTSERVKKLIAYHKASWECPVVPSATDKVQNLRSQFSTCFRDYVAKGRI</sequence>
<organism evidence="1 2">
    <name type="scientific">Roseospira navarrensis</name>
    <dbReference type="NCBI Taxonomy" id="140058"/>
    <lineage>
        <taxon>Bacteria</taxon>
        <taxon>Pseudomonadati</taxon>
        <taxon>Pseudomonadota</taxon>
        <taxon>Alphaproteobacteria</taxon>
        <taxon>Rhodospirillales</taxon>
        <taxon>Rhodospirillaceae</taxon>
        <taxon>Roseospira</taxon>
    </lineage>
</organism>
<dbReference type="OrthoDB" id="7833995at2"/>
<keyword evidence="2" id="KW-1185">Reference proteome</keyword>
<dbReference type="AlphaFoldDB" id="A0A7X1ZJU9"/>
<accession>A0A7X1ZJU9</accession>
<proteinExistence type="predicted"/>
<name>A0A7X1ZJU9_9PROT</name>
<dbReference type="Proteomes" id="UP000434582">
    <property type="component" value="Unassembled WGS sequence"/>
</dbReference>
<protein>
    <submittedName>
        <fullName evidence="1">Uncharacterized protein</fullName>
    </submittedName>
</protein>
<gene>
    <name evidence="1" type="ORF">GHC57_18980</name>
</gene>
<dbReference type="EMBL" id="WIVE01000145">
    <property type="protein sequence ID" value="MQX38595.1"/>
    <property type="molecule type" value="Genomic_DNA"/>
</dbReference>
<reference evidence="1 2" key="1">
    <citation type="submission" date="2019-10" db="EMBL/GenBank/DDBJ databases">
        <title>Draft whole-genome sequence of the purple nonsulfur photosynthetic bacterium Roseospira navarrensis DSM 15114.</title>
        <authorList>
            <person name="Kyndt J.A."/>
            <person name="Meyer T.E."/>
        </authorList>
    </citation>
    <scope>NUCLEOTIDE SEQUENCE [LARGE SCALE GENOMIC DNA]</scope>
    <source>
        <strain evidence="1 2">DSM 15114</strain>
    </source>
</reference>
<comment type="caution">
    <text evidence="1">The sequence shown here is derived from an EMBL/GenBank/DDBJ whole genome shotgun (WGS) entry which is preliminary data.</text>
</comment>
<dbReference type="RefSeq" id="WP_153347213.1">
    <property type="nucleotide sequence ID" value="NZ_WIVE01000145.1"/>
</dbReference>
<evidence type="ECO:0000313" key="1">
    <source>
        <dbReference type="EMBL" id="MQX38595.1"/>
    </source>
</evidence>